<keyword evidence="1" id="KW-0378">Hydrolase</keyword>
<feature type="domain" description="Integrase catalytic" evidence="3">
    <location>
        <begin position="548"/>
        <end position="723"/>
    </location>
</feature>
<dbReference type="PROSITE" id="PS50994">
    <property type="entry name" value="INTEGRASE"/>
    <property type="match status" value="1"/>
</dbReference>
<accession>A0AAP0KM65</accession>
<dbReference type="InterPro" id="IPR054722">
    <property type="entry name" value="PolX-like_BBD"/>
</dbReference>
<dbReference type="Pfam" id="PF14223">
    <property type="entry name" value="Retrotran_gag_2"/>
    <property type="match status" value="1"/>
</dbReference>
<dbReference type="InterPro" id="IPR025724">
    <property type="entry name" value="GAG-pre-integrase_dom"/>
</dbReference>
<evidence type="ECO:0000259" key="3">
    <source>
        <dbReference type="PROSITE" id="PS50994"/>
    </source>
</evidence>
<organism evidence="4 5">
    <name type="scientific">Stephania japonica</name>
    <dbReference type="NCBI Taxonomy" id="461633"/>
    <lineage>
        <taxon>Eukaryota</taxon>
        <taxon>Viridiplantae</taxon>
        <taxon>Streptophyta</taxon>
        <taxon>Embryophyta</taxon>
        <taxon>Tracheophyta</taxon>
        <taxon>Spermatophyta</taxon>
        <taxon>Magnoliopsida</taxon>
        <taxon>Ranunculales</taxon>
        <taxon>Menispermaceae</taxon>
        <taxon>Menispermoideae</taxon>
        <taxon>Cissampelideae</taxon>
        <taxon>Stephania</taxon>
    </lineage>
</organism>
<evidence type="ECO:0000256" key="1">
    <source>
        <dbReference type="ARBA" id="ARBA00022670"/>
    </source>
</evidence>
<feature type="region of interest" description="Disordered" evidence="2">
    <location>
        <begin position="1"/>
        <end position="25"/>
    </location>
</feature>
<dbReference type="Proteomes" id="UP001417504">
    <property type="component" value="Unassembled WGS sequence"/>
</dbReference>
<dbReference type="GO" id="GO:0006508">
    <property type="term" value="P:proteolysis"/>
    <property type="evidence" value="ECO:0007669"/>
    <property type="project" value="UniProtKB-KW"/>
</dbReference>
<feature type="compositionally biased region" description="Polar residues" evidence="2">
    <location>
        <begin position="241"/>
        <end position="254"/>
    </location>
</feature>
<feature type="compositionally biased region" description="Low complexity" evidence="2">
    <location>
        <begin position="1"/>
        <end position="16"/>
    </location>
</feature>
<keyword evidence="1" id="KW-0645">Protease</keyword>
<dbReference type="PANTHER" id="PTHR42648:SF26">
    <property type="entry name" value="INTEGRASE CATALYTIC DOMAIN-CONTAINING PROTEIN"/>
    <property type="match status" value="1"/>
</dbReference>
<feature type="compositionally biased region" description="Low complexity" evidence="2">
    <location>
        <begin position="820"/>
        <end position="832"/>
    </location>
</feature>
<dbReference type="Pfam" id="PF00665">
    <property type="entry name" value="rve"/>
    <property type="match status" value="1"/>
</dbReference>
<dbReference type="PANTHER" id="PTHR42648">
    <property type="entry name" value="TRANSPOSASE, PUTATIVE-RELATED"/>
    <property type="match status" value="1"/>
</dbReference>
<comment type="caution">
    <text evidence="4">The sequence shown here is derived from an EMBL/GenBank/DDBJ whole genome shotgun (WGS) entry which is preliminary data.</text>
</comment>
<dbReference type="SUPFAM" id="SSF53098">
    <property type="entry name" value="Ribonuclease H-like"/>
    <property type="match status" value="1"/>
</dbReference>
<feature type="region of interest" description="Disordered" evidence="2">
    <location>
        <begin position="241"/>
        <end position="302"/>
    </location>
</feature>
<dbReference type="InterPro" id="IPR012337">
    <property type="entry name" value="RNaseH-like_sf"/>
</dbReference>
<protein>
    <recommendedName>
        <fullName evidence="3">Integrase catalytic domain-containing protein</fullName>
    </recommendedName>
</protein>
<dbReference type="InterPro" id="IPR057670">
    <property type="entry name" value="SH3_retrovirus"/>
</dbReference>
<sequence length="872" mass="96581">MESGSSSHEAEVSSTEFNSHRGNMMNPNAPFGNSLSQLITVKLTETNFLLWKATVIPLIEGHDLDGHLFGTTPCPTKSLEDGTMNPAYKSWFSRDRMLFGWLMTALTSDIGTSVVNPKNPLRTANELWTAIEAHCGTNNRSQIQVLKKQIQGTKKGSMRMNAYLLKMKSLADSLAIAGAPVGLEDLISNCLCGLDAEYLPMIAVLQRCSDLTWQEFQSSLMSFETTLDQLNVSQGINSLNLQDSTPTANAAETKNNGGRMGGNNAGGASQAQSSSNGQSRGFNNGVSSRGRGGRNRGKGGFRFSTVNKPTCQICGKFGHSAAVCYFRGDMKYMGSTQQQPPSQQPLRFTPTPPQTQTSFFGTAESVPDTSWYMDSGASSHITADPSQLNNCMPYGGNKSLMVGNGKYLPITSVGSTLLPSIHSRLSFHNTLCVPSIKKNLLSVSQLTRDNNVVIEFRPDVCLVKDIRTSEVLLHGHLHNGLYRFFGPSISPTDTHNAFLASNNAQSNLWHSRLGHPAHRVLSQVVHKHLNFSLSSVPDFCSYCPMGKIHALPYSNSNHIASHVLDLIHTDLWGPAPVTSTDGFNYYIHFIDDCTRFTWVYPLKLKSDAIHAFSAFKKLVENQFGTTIKRVQSDWGGEFRPFKPLLDSFGIIFQHSCPHTHEQNGRVERKHRHIIEMSLILLAQGHIPLKYWWDACETAIFLINRLPTTVLKGFSPYEKLFSIKPDYNILRVFGCACFPYMRPYNTHKYQFRSEKCVFLGYSSRHKGYKCLHPSRRVYISRNVLFNEHDFPYSSVFPNKASPPPAVPNWSSWVSLSLPTQPSSSTQLTDPTLSNHIETPSAPVLSESNLPSPIETPAEPVSGSHVTVPNTSDT</sequence>
<proteinExistence type="predicted"/>
<name>A0AAP0KM65_9MAGN</name>
<feature type="region of interest" description="Disordered" evidence="2">
    <location>
        <begin position="820"/>
        <end position="872"/>
    </location>
</feature>
<dbReference type="Pfam" id="PF13976">
    <property type="entry name" value="gag_pre-integrs"/>
    <property type="match status" value="1"/>
</dbReference>
<evidence type="ECO:0000313" key="5">
    <source>
        <dbReference type="Proteomes" id="UP001417504"/>
    </source>
</evidence>
<evidence type="ECO:0000256" key="2">
    <source>
        <dbReference type="SAM" id="MobiDB-lite"/>
    </source>
</evidence>
<dbReference type="Gene3D" id="3.30.420.10">
    <property type="entry name" value="Ribonuclease H-like superfamily/Ribonuclease H"/>
    <property type="match status" value="1"/>
</dbReference>
<feature type="compositionally biased region" description="Polar residues" evidence="2">
    <location>
        <begin position="862"/>
        <end position="872"/>
    </location>
</feature>
<keyword evidence="5" id="KW-1185">Reference proteome</keyword>
<dbReference type="AlphaFoldDB" id="A0AAP0KM65"/>
<dbReference type="EMBL" id="JBBNAE010000001">
    <property type="protein sequence ID" value="KAK9155098.1"/>
    <property type="molecule type" value="Genomic_DNA"/>
</dbReference>
<gene>
    <name evidence="4" type="ORF">Sjap_002578</name>
</gene>
<dbReference type="InterPro" id="IPR039537">
    <property type="entry name" value="Retrotran_Ty1/copia-like"/>
</dbReference>
<feature type="compositionally biased region" description="Low complexity" evidence="2">
    <location>
        <begin position="266"/>
        <end position="289"/>
    </location>
</feature>
<dbReference type="GO" id="GO:0003676">
    <property type="term" value="F:nucleic acid binding"/>
    <property type="evidence" value="ECO:0007669"/>
    <property type="project" value="InterPro"/>
</dbReference>
<dbReference type="Pfam" id="PF22936">
    <property type="entry name" value="Pol_BBD"/>
    <property type="match status" value="1"/>
</dbReference>
<evidence type="ECO:0000313" key="4">
    <source>
        <dbReference type="EMBL" id="KAK9155098.1"/>
    </source>
</evidence>
<dbReference type="InterPro" id="IPR036397">
    <property type="entry name" value="RNaseH_sf"/>
</dbReference>
<dbReference type="GO" id="GO:0015074">
    <property type="term" value="P:DNA integration"/>
    <property type="evidence" value="ECO:0007669"/>
    <property type="project" value="InterPro"/>
</dbReference>
<dbReference type="InterPro" id="IPR001584">
    <property type="entry name" value="Integrase_cat-core"/>
</dbReference>
<reference evidence="4 5" key="1">
    <citation type="submission" date="2024-01" db="EMBL/GenBank/DDBJ databases">
        <title>Genome assemblies of Stephania.</title>
        <authorList>
            <person name="Yang L."/>
        </authorList>
    </citation>
    <scope>NUCLEOTIDE SEQUENCE [LARGE SCALE GENOMIC DNA]</scope>
    <source>
        <strain evidence="4">QJT</strain>
        <tissue evidence="4">Leaf</tissue>
    </source>
</reference>
<dbReference type="Pfam" id="PF25597">
    <property type="entry name" value="SH3_retrovirus"/>
    <property type="match status" value="1"/>
</dbReference>
<dbReference type="GO" id="GO:0008233">
    <property type="term" value="F:peptidase activity"/>
    <property type="evidence" value="ECO:0007669"/>
    <property type="project" value="UniProtKB-KW"/>
</dbReference>